<evidence type="ECO:0000313" key="8">
    <source>
        <dbReference type="Proteomes" id="UP000255193"/>
    </source>
</evidence>
<gene>
    <name evidence="7" type="primary">yeaN</name>
    <name evidence="7" type="ORF">NCTC11091_01731</name>
</gene>
<dbReference type="EMBL" id="UGQA01000001">
    <property type="protein sequence ID" value="STY95922.1"/>
    <property type="molecule type" value="Genomic_DNA"/>
</dbReference>
<evidence type="ECO:0000256" key="3">
    <source>
        <dbReference type="ARBA" id="ARBA00023136"/>
    </source>
</evidence>
<dbReference type="InterPro" id="IPR020846">
    <property type="entry name" value="MFS_dom"/>
</dbReference>
<dbReference type="Proteomes" id="UP000255193">
    <property type="component" value="Unassembled WGS sequence"/>
</dbReference>
<feature type="transmembrane region" description="Helical" evidence="5">
    <location>
        <begin position="282"/>
        <end position="301"/>
    </location>
</feature>
<evidence type="ECO:0000313" key="7">
    <source>
        <dbReference type="EMBL" id="STY95922.1"/>
    </source>
</evidence>
<name>A0A378Q5G2_9GAMM</name>
<evidence type="ECO:0000256" key="5">
    <source>
        <dbReference type="SAM" id="Phobius"/>
    </source>
</evidence>
<keyword evidence="3 5" id="KW-0472">Membrane</keyword>
<dbReference type="GO" id="GO:0022857">
    <property type="term" value="F:transmembrane transporter activity"/>
    <property type="evidence" value="ECO:0007669"/>
    <property type="project" value="InterPro"/>
</dbReference>
<feature type="transmembrane region" description="Helical" evidence="5">
    <location>
        <begin position="72"/>
        <end position="91"/>
    </location>
</feature>
<feature type="compositionally biased region" description="Low complexity" evidence="4">
    <location>
        <begin position="1"/>
        <end position="22"/>
    </location>
</feature>
<evidence type="ECO:0000259" key="6">
    <source>
        <dbReference type="PROSITE" id="PS50850"/>
    </source>
</evidence>
<dbReference type="Gene3D" id="1.20.1250.20">
    <property type="entry name" value="MFS general substrate transporter like domains"/>
    <property type="match status" value="1"/>
</dbReference>
<feature type="transmembrane region" description="Helical" evidence="5">
    <location>
        <begin position="190"/>
        <end position="209"/>
    </location>
</feature>
<feature type="transmembrane region" description="Helical" evidence="5">
    <location>
        <begin position="334"/>
        <end position="357"/>
    </location>
</feature>
<feature type="transmembrane region" description="Helical" evidence="5">
    <location>
        <begin position="157"/>
        <end position="178"/>
    </location>
</feature>
<dbReference type="PANTHER" id="PTHR23523">
    <property type="match status" value="1"/>
</dbReference>
<evidence type="ECO:0000256" key="4">
    <source>
        <dbReference type="SAM" id="MobiDB-lite"/>
    </source>
</evidence>
<feature type="transmembrane region" description="Helical" evidence="5">
    <location>
        <begin position="98"/>
        <end position="117"/>
    </location>
</feature>
<keyword evidence="2 5" id="KW-1133">Transmembrane helix</keyword>
<dbReference type="PANTHER" id="PTHR23523:SF2">
    <property type="entry name" value="2-NITROIMIDAZOLE TRANSPORTER"/>
    <property type="match status" value="1"/>
</dbReference>
<feature type="transmembrane region" description="Helical" evidence="5">
    <location>
        <begin position="369"/>
        <end position="390"/>
    </location>
</feature>
<feature type="transmembrane region" description="Helical" evidence="5">
    <location>
        <begin position="33"/>
        <end position="52"/>
    </location>
</feature>
<evidence type="ECO:0000256" key="1">
    <source>
        <dbReference type="ARBA" id="ARBA00022692"/>
    </source>
</evidence>
<protein>
    <submittedName>
        <fullName evidence="7">Inner membrane transport protein YeaN</fullName>
    </submittedName>
</protein>
<feature type="transmembrane region" description="Helical" evidence="5">
    <location>
        <begin position="243"/>
        <end position="262"/>
    </location>
</feature>
<organism evidence="7 8">
    <name type="scientific">Faucicola atlantae</name>
    <dbReference type="NCBI Taxonomy" id="34059"/>
    <lineage>
        <taxon>Bacteria</taxon>
        <taxon>Pseudomonadati</taxon>
        <taxon>Pseudomonadota</taxon>
        <taxon>Gammaproteobacteria</taxon>
        <taxon>Moraxellales</taxon>
        <taxon>Moraxellaceae</taxon>
        <taxon>Faucicola</taxon>
    </lineage>
</organism>
<accession>A0A378Q5G2</accession>
<sequence>MSSSTLSSPKPSDHPPQSNPSNPSLPPYYRRGLLWAVGLGLVLLAVNMRAPLIGFGTVAPQVQQDLGVSTKLIGVIGTIPMLVFAMISPLAPRLAQRIGLLGSMLLASVALAGGILLRIVQPAFGWLAAGTLLLSVAIALGNVLIPAVVKQYFADRINTLMSGYSLWLAILAGLAAWLTPHLAQQHDWRFALGVWVVPTLIACVVWAWACQLGRAQADPSIDAATDTHSMSAQAPRSVWRIPMAWYISLFMGLQSLLYFTLVNFLPSLLVDKGMDAAQVSNIGMVFQIIALPSVLFLSVVVKKGGSLRALMMSGAISNLLGVISFGFMPNAWSYAAAVAAGYGCGITYTLCLIILTLRSKDSAQAAELSGMAQTIGYSIALIGPLATGWLKDLSGGWLLPMAVLTVLMVIKCVFAWLATQERPIE</sequence>
<evidence type="ECO:0000256" key="2">
    <source>
        <dbReference type="ARBA" id="ARBA00022989"/>
    </source>
</evidence>
<feature type="transmembrane region" description="Helical" evidence="5">
    <location>
        <begin position="308"/>
        <end position="328"/>
    </location>
</feature>
<dbReference type="SUPFAM" id="SSF103473">
    <property type="entry name" value="MFS general substrate transporter"/>
    <property type="match status" value="1"/>
</dbReference>
<feature type="transmembrane region" description="Helical" evidence="5">
    <location>
        <begin position="396"/>
        <end position="418"/>
    </location>
</feature>
<feature type="domain" description="Major facilitator superfamily (MFS) profile" evidence="6">
    <location>
        <begin position="33"/>
        <end position="423"/>
    </location>
</feature>
<keyword evidence="1 5" id="KW-0812">Transmembrane</keyword>
<feature type="transmembrane region" description="Helical" evidence="5">
    <location>
        <begin position="123"/>
        <end position="145"/>
    </location>
</feature>
<dbReference type="InterPro" id="IPR036259">
    <property type="entry name" value="MFS_trans_sf"/>
</dbReference>
<dbReference type="AlphaFoldDB" id="A0A378Q5G2"/>
<dbReference type="Pfam" id="PF07690">
    <property type="entry name" value="MFS_1"/>
    <property type="match status" value="1"/>
</dbReference>
<dbReference type="InterPro" id="IPR052524">
    <property type="entry name" value="MFS_Cyanate_Porter"/>
</dbReference>
<reference evidence="7 8" key="1">
    <citation type="submission" date="2018-06" db="EMBL/GenBank/DDBJ databases">
        <authorList>
            <consortium name="Pathogen Informatics"/>
            <person name="Doyle S."/>
        </authorList>
    </citation>
    <scope>NUCLEOTIDE SEQUENCE [LARGE SCALE GENOMIC DNA]</scope>
    <source>
        <strain evidence="7 8">NCTC11091</strain>
    </source>
</reference>
<feature type="region of interest" description="Disordered" evidence="4">
    <location>
        <begin position="1"/>
        <end position="23"/>
    </location>
</feature>
<proteinExistence type="predicted"/>
<dbReference type="PROSITE" id="PS50850">
    <property type="entry name" value="MFS"/>
    <property type="match status" value="1"/>
</dbReference>
<dbReference type="InterPro" id="IPR011701">
    <property type="entry name" value="MFS"/>
</dbReference>
<dbReference type="RefSeq" id="WP_158080607.1">
    <property type="nucleotide sequence ID" value="NZ_MXAO01000057.1"/>
</dbReference>